<dbReference type="Proteomes" id="UP000265618">
    <property type="component" value="Unassembled WGS sequence"/>
</dbReference>
<keyword evidence="2" id="KW-1185">Reference proteome</keyword>
<name>A0A391NJI1_9EUKA</name>
<reference evidence="1 2" key="1">
    <citation type="journal article" date="2018" name="PLoS ONE">
        <title>The draft genome of Kipferlia bialata reveals reductive genome evolution in fornicate parasites.</title>
        <authorList>
            <person name="Tanifuji G."/>
            <person name="Takabayashi S."/>
            <person name="Kume K."/>
            <person name="Takagi M."/>
            <person name="Nakayama T."/>
            <person name="Kamikawa R."/>
            <person name="Inagaki Y."/>
            <person name="Hashimoto T."/>
        </authorList>
    </citation>
    <scope>NUCLEOTIDE SEQUENCE [LARGE SCALE GENOMIC DNA]</scope>
    <source>
        <strain evidence="1">NY0173</strain>
    </source>
</reference>
<dbReference type="EMBL" id="BDIP01000435">
    <property type="protein sequence ID" value="GCA62287.1"/>
    <property type="molecule type" value="Genomic_DNA"/>
</dbReference>
<proteinExistence type="predicted"/>
<evidence type="ECO:0000313" key="2">
    <source>
        <dbReference type="Proteomes" id="UP000265618"/>
    </source>
</evidence>
<evidence type="ECO:0000313" key="1">
    <source>
        <dbReference type="EMBL" id="GCA62287.1"/>
    </source>
</evidence>
<sequence>MDAPESCTLAGEFVLFTHSYSLYEPYRDPVVTMYNPDTKRWTLDSRKGLSLPSDIAYTVESHVLHVFGDGRHITYTIKRGFREDEKIPSSVGTIHQAQSFDRLILLFCESGLHLYDCISGDYVRLGETSSRLNWVSAGDQCVLVEARETLLPFEEHDTAAVVTLNLDISALSQEGREDGERRVVVQRVRLADRAVSNTYDWEKRKILRECMCGLMLEVQRVGSVHKPTFDLYDLATEEYSGGSRRCTRIIGDEGSIVTVAERDALEWFRIQEPASCTLDGEFVLFTLRDGTPVVTMYNPDTEQWTLDRREGIHVRYRIAHTVENDVLHVFGDGRHLTYTIKRGFREEEKIPSSVGTIHQAQSFDRLILLLGSAGTHLYDCISGDYTKVADKNSEVW</sequence>
<gene>
    <name evidence="1" type="ORF">KIPB_002571</name>
</gene>
<dbReference type="AlphaFoldDB" id="A0A391NJI1"/>
<organism evidence="1 2">
    <name type="scientific">Kipferlia bialata</name>
    <dbReference type="NCBI Taxonomy" id="797122"/>
    <lineage>
        <taxon>Eukaryota</taxon>
        <taxon>Metamonada</taxon>
        <taxon>Carpediemonas-like organisms</taxon>
        <taxon>Kipferlia</taxon>
    </lineage>
</organism>
<comment type="caution">
    <text evidence="1">The sequence shown here is derived from an EMBL/GenBank/DDBJ whole genome shotgun (WGS) entry which is preliminary data.</text>
</comment>
<protein>
    <submittedName>
        <fullName evidence="1">Uncharacterized protein</fullName>
    </submittedName>
</protein>
<accession>A0A391NJI1</accession>